<protein>
    <recommendedName>
        <fullName evidence="3">Helix-turn-helix domain-containing protein</fullName>
    </recommendedName>
</protein>
<comment type="caution">
    <text evidence="2">The sequence shown here is derived from an EMBL/GenBank/DDBJ whole genome shotgun (WGS) entry which is preliminary data.</text>
</comment>
<dbReference type="AlphaFoldDB" id="A0A0F9QAN1"/>
<organism evidence="2">
    <name type="scientific">marine sediment metagenome</name>
    <dbReference type="NCBI Taxonomy" id="412755"/>
    <lineage>
        <taxon>unclassified sequences</taxon>
        <taxon>metagenomes</taxon>
        <taxon>ecological metagenomes</taxon>
    </lineage>
</organism>
<feature type="compositionally biased region" description="Polar residues" evidence="1">
    <location>
        <begin position="110"/>
        <end position="120"/>
    </location>
</feature>
<proteinExistence type="predicted"/>
<accession>A0A0F9QAN1</accession>
<feature type="region of interest" description="Disordered" evidence="1">
    <location>
        <begin position="104"/>
        <end position="135"/>
    </location>
</feature>
<gene>
    <name evidence="2" type="ORF">LCGC14_0796970</name>
</gene>
<evidence type="ECO:0000313" key="2">
    <source>
        <dbReference type="EMBL" id="KKN34117.1"/>
    </source>
</evidence>
<dbReference type="EMBL" id="LAZR01002127">
    <property type="protein sequence ID" value="KKN34117.1"/>
    <property type="molecule type" value="Genomic_DNA"/>
</dbReference>
<evidence type="ECO:0000256" key="1">
    <source>
        <dbReference type="SAM" id="MobiDB-lite"/>
    </source>
</evidence>
<evidence type="ECO:0008006" key="3">
    <source>
        <dbReference type="Google" id="ProtNLM"/>
    </source>
</evidence>
<reference evidence="2" key="1">
    <citation type="journal article" date="2015" name="Nature">
        <title>Complex archaea that bridge the gap between prokaryotes and eukaryotes.</title>
        <authorList>
            <person name="Spang A."/>
            <person name="Saw J.H."/>
            <person name="Jorgensen S.L."/>
            <person name="Zaremba-Niedzwiedzka K."/>
            <person name="Martijn J."/>
            <person name="Lind A.E."/>
            <person name="van Eijk R."/>
            <person name="Schleper C."/>
            <person name="Guy L."/>
            <person name="Ettema T.J."/>
        </authorList>
    </citation>
    <scope>NUCLEOTIDE SEQUENCE</scope>
</reference>
<sequence>MGLLSATQAAKAVGKSVPTITRAIKSGKLSATKLDGGGYEIDPSELFRVWKAITNSNSVTQPMLERETPKEDSVLRAKLEVMDERLSDAQATIKDLRDRLDAESAERRSLTAQITDQRQSAPEPRKRGFWARLTG</sequence>
<name>A0A0F9QAN1_9ZZZZ</name>